<feature type="signal peptide" evidence="1">
    <location>
        <begin position="1"/>
        <end position="22"/>
    </location>
</feature>
<keyword evidence="1" id="KW-0732">Signal</keyword>
<organism evidence="2 3">
    <name type="scientific">Wenzhouxiangella sediminis</name>
    <dbReference type="NCBI Taxonomy" id="1792836"/>
    <lineage>
        <taxon>Bacteria</taxon>
        <taxon>Pseudomonadati</taxon>
        <taxon>Pseudomonadota</taxon>
        <taxon>Gammaproteobacteria</taxon>
        <taxon>Chromatiales</taxon>
        <taxon>Wenzhouxiangellaceae</taxon>
        <taxon>Wenzhouxiangella</taxon>
    </lineage>
</organism>
<gene>
    <name evidence="2" type="ORF">DZC52_06480</name>
</gene>
<evidence type="ECO:0000313" key="2">
    <source>
        <dbReference type="EMBL" id="RFF30819.1"/>
    </source>
</evidence>
<dbReference type="PROSITE" id="PS51257">
    <property type="entry name" value="PROKAR_LIPOPROTEIN"/>
    <property type="match status" value="1"/>
</dbReference>
<proteinExistence type="predicted"/>
<dbReference type="RefSeq" id="WP_116650317.1">
    <property type="nucleotide sequence ID" value="NZ_QUZK01000030.1"/>
</dbReference>
<evidence type="ECO:0000313" key="3">
    <source>
        <dbReference type="Proteomes" id="UP000260351"/>
    </source>
</evidence>
<sequence>MNTKRLVAITAGLLLVSGCASMKSPIENDRGMSPYDAEYVGAVNATARERGTHVIWINPPRAKVDDNAGE</sequence>
<name>A0A3E1K9F8_9GAMM</name>
<accession>A0A3E1K9F8</accession>
<keyword evidence="3" id="KW-1185">Reference proteome</keyword>
<dbReference type="EMBL" id="QUZK01000030">
    <property type="protein sequence ID" value="RFF30819.1"/>
    <property type="molecule type" value="Genomic_DNA"/>
</dbReference>
<reference evidence="2 3" key="1">
    <citation type="submission" date="2018-08" db="EMBL/GenBank/DDBJ databases">
        <title>Wenzhouxiangella salilacus sp. nov., a novel bacterium isolated from a saline lake in Xinjiang Province, China.</title>
        <authorList>
            <person name="Han S."/>
        </authorList>
    </citation>
    <scope>NUCLEOTIDE SEQUENCE [LARGE SCALE GENOMIC DNA]</scope>
    <source>
        <strain evidence="2 3">XDB06</strain>
    </source>
</reference>
<dbReference type="OrthoDB" id="6240183at2"/>
<dbReference type="Proteomes" id="UP000260351">
    <property type="component" value="Unassembled WGS sequence"/>
</dbReference>
<dbReference type="AlphaFoldDB" id="A0A3E1K9F8"/>
<evidence type="ECO:0000256" key="1">
    <source>
        <dbReference type="SAM" id="SignalP"/>
    </source>
</evidence>
<protein>
    <submittedName>
        <fullName evidence="2">Uncharacterized protein</fullName>
    </submittedName>
</protein>
<feature type="chain" id="PRO_5017830460" evidence="1">
    <location>
        <begin position="23"/>
        <end position="70"/>
    </location>
</feature>
<comment type="caution">
    <text evidence="2">The sequence shown here is derived from an EMBL/GenBank/DDBJ whole genome shotgun (WGS) entry which is preliminary data.</text>
</comment>